<evidence type="ECO:0000313" key="1">
    <source>
        <dbReference type="EMBL" id="CAJ2649639.1"/>
    </source>
</evidence>
<name>A0ACB0JX09_TRIPR</name>
<dbReference type="Proteomes" id="UP001177021">
    <property type="component" value="Unassembled WGS sequence"/>
</dbReference>
<dbReference type="EMBL" id="CASHSV030000109">
    <property type="protein sequence ID" value="CAJ2649639.1"/>
    <property type="molecule type" value="Genomic_DNA"/>
</dbReference>
<sequence>MRITVCSLRQLRHVFQRQQRCVMINNLVAEKPCYFEKCYQIHSSAYRILDQAESNIFKNHPFITTFTRSATSDALKITNRETSGSGPLFEYERRIANGELVDGDSCQVETITELQRLYDELVESADECQLDRNSEKPVRHGWLWSRLLSHPSHSPVKGLYLYGGVGTGKTMLMDLFYDQLPSNWRKKRIHFHDFMLNVHSLLQKHKGLSDPLEVVAGEISGDAVLLCLDEFMVTDVADALILNRLFRHLFSKGIILVSTSNRAPDNLYEGGLQRDLFLPFIATLKERCVSHEIGSSTDYRRLTSGGQGFYLVGRDLSVFLKKKFQELVGEGTATPQEVEVVMGRTLQVCAKIYIAEARTEHISVFFFLRWNTYHCYYQTLAIFCFLHQIPLGANGCAYFTFEELCDQPLGAADYFGLFKKFHTLALEGIPIFGLSNKAAAHRFVTLVDVIYENKARLLCSADGSPLDLFQKIVTISEAKQLAPRTSSRSRKNDEADLCVDNELGFAKDRTISRLTEINSKEYLEHHAAMLAEKKESVDQNVVEARR</sequence>
<evidence type="ECO:0000313" key="2">
    <source>
        <dbReference type="Proteomes" id="UP001177021"/>
    </source>
</evidence>
<comment type="caution">
    <text evidence="1">The sequence shown here is derived from an EMBL/GenBank/DDBJ whole genome shotgun (WGS) entry which is preliminary data.</text>
</comment>
<organism evidence="1 2">
    <name type="scientific">Trifolium pratense</name>
    <name type="common">Red clover</name>
    <dbReference type="NCBI Taxonomy" id="57577"/>
    <lineage>
        <taxon>Eukaryota</taxon>
        <taxon>Viridiplantae</taxon>
        <taxon>Streptophyta</taxon>
        <taxon>Embryophyta</taxon>
        <taxon>Tracheophyta</taxon>
        <taxon>Spermatophyta</taxon>
        <taxon>Magnoliopsida</taxon>
        <taxon>eudicotyledons</taxon>
        <taxon>Gunneridae</taxon>
        <taxon>Pentapetalae</taxon>
        <taxon>rosids</taxon>
        <taxon>fabids</taxon>
        <taxon>Fabales</taxon>
        <taxon>Fabaceae</taxon>
        <taxon>Papilionoideae</taxon>
        <taxon>50 kb inversion clade</taxon>
        <taxon>NPAAA clade</taxon>
        <taxon>Hologalegina</taxon>
        <taxon>IRL clade</taxon>
        <taxon>Trifolieae</taxon>
        <taxon>Trifolium</taxon>
    </lineage>
</organism>
<accession>A0ACB0JX09</accession>
<gene>
    <name evidence="1" type="ORF">MILVUS5_LOCUS17690</name>
</gene>
<reference evidence="1" key="1">
    <citation type="submission" date="2023-10" db="EMBL/GenBank/DDBJ databases">
        <authorList>
            <person name="Rodriguez Cubillos JULIANA M."/>
            <person name="De Vega J."/>
        </authorList>
    </citation>
    <scope>NUCLEOTIDE SEQUENCE</scope>
</reference>
<keyword evidence="2" id="KW-1185">Reference proteome</keyword>
<proteinExistence type="predicted"/>
<protein>
    <submittedName>
        <fullName evidence="1">Uncharacterized protein</fullName>
    </submittedName>
</protein>